<feature type="region of interest" description="Disordered" evidence="1">
    <location>
        <begin position="270"/>
        <end position="296"/>
    </location>
</feature>
<feature type="transmembrane region" description="Helical" evidence="2">
    <location>
        <begin position="144"/>
        <end position="166"/>
    </location>
</feature>
<dbReference type="STRING" id="391625.PPSIR1_32392"/>
<keyword evidence="2" id="KW-1133">Transmembrane helix</keyword>
<organism evidence="3 4">
    <name type="scientific">Plesiocystis pacifica SIR-1</name>
    <dbReference type="NCBI Taxonomy" id="391625"/>
    <lineage>
        <taxon>Bacteria</taxon>
        <taxon>Pseudomonadati</taxon>
        <taxon>Myxococcota</taxon>
        <taxon>Polyangia</taxon>
        <taxon>Nannocystales</taxon>
        <taxon>Nannocystaceae</taxon>
        <taxon>Plesiocystis</taxon>
    </lineage>
</organism>
<dbReference type="EMBL" id="ABCS01000026">
    <property type="protein sequence ID" value="EDM78795.1"/>
    <property type="molecule type" value="Genomic_DNA"/>
</dbReference>
<dbReference type="Proteomes" id="UP000005801">
    <property type="component" value="Unassembled WGS sequence"/>
</dbReference>
<keyword evidence="2" id="KW-0472">Membrane</keyword>
<evidence type="ECO:0000256" key="1">
    <source>
        <dbReference type="SAM" id="MobiDB-lite"/>
    </source>
</evidence>
<evidence type="ECO:0000256" key="2">
    <source>
        <dbReference type="SAM" id="Phobius"/>
    </source>
</evidence>
<name>A6G5L4_9BACT</name>
<evidence type="ECO:0000313" key="3">
    <source>
        <dbReference type="EMBL" id="EDM78795.1"/>
    </source>
</evidence>
<dbReference type="PROSITE" id="PS51257">
    <property type="entry name" value="PROKAR_LIPOPROTEIN"/>
    <property type="match status" value="1"/>
</dbReference>
<keyword evidence="2" id="KW-0812">Transmembrane</keyword>
<comment type="caution">
    <text evidence="3">The sequence shown here is derived from an EMBL/GenBank/DDBJ whole genome shotgun (WGS) entry which is preliminary data.</text>
</comment>
<dbReference type="AlphaFoldDB" id="A6G5L4"/>
<protein>
    <recommendedName>
        <fullName evidence="5">Lipoprotein</fullName>
    </recommendedName>
</protein>
<evidence type="ECO:0000313" key="4">
    <source>
        <dbReference type="Proteomes" id="UP000005801"/>
    </source>
</evidence>
<feature type="transmembrane region" description="Helical" evidence="2">
    <location>
        <begin position="103"/>
        <end position="124"/>
    </location>
</feature>
<keyword evidence="4" id="KW-1185">Reference proteome</keyword>
<accession>A6G5L4</accession>
<evidence type="ECO:0008006" key="5">
    <source>
        <dbReference type="Google" id="ProtNLM"/>
    </source>
</evidence>
<gene>
    <name evidence="3" type="ORF">PPSIR1_32392</name>
</gene>
<proteinExistence type="predicted"/>
<reference evidence="3 4" key="1">
    <citation type="submission" date="2007-06" db="EMBL/GenBank/DDBJ databases">
        <authorList>
            <person name="Shimkets L."/>
            <person name="Ferriera S."/>
            <person name="Johnson J."/>
            <person name="Kravitz S."/>
            <person name="Beeson K."/>
            <person name="Sutton G."/>
            <person name="Rogers Y.-H."/>
            <person name="Friedman R."/>
            <person name="Frazier M."/>
            <person name="Venter J.C."/>
        </authorList>
    </citation>
    <scope>NUCLEOTIDE SEQUENCE [LARGE SCALE GENOMIC DNA]</scope>
    <source>
        <strain evidence="3 4">SIR-1</strain>
    </source>
</reference>
<sequence length="296" mass="31333">MTRAEPARGGRAAALVSATCVAALGCAPIDVESTVRLDPPSPAQEAAPVVVGGPQRVATDFRVEFIQLGPRLLVDVRELPRCAQARHQAVLRVETIERSSRGFVAWDFGLGTVAGGFAAFAFARPNAFGNRLIDDQGRVVYDNTAAWLTGGAFATLSAILLSAGVVNALRARDSVRYAEAREVLLDPPGACPDRDPKGEPASDRRLRLRLLDEGGEALELEAQTDASGRAAFVLPPWPGEAQGSVPAVLEIGVADADSGQWEERVPSFRLRAPWSGPPSSPDAHAGVADTREEGRE</sequence>